<proteinExistence type="predicted"/>
<keyword evidence="2" id="KW-1185">Reference proteome</keyword>
<evidence type="ECO:0000313" key="1">
    <source>
        <dbReference type="EMBL" id="CAJ2663197.1"/>
    </source>
</evidence>
<dbReference type="Proteomes" id="UP001177021">
    <property type="component" value="Unassembled WGS sequence"/>
</dbReference>
<protein>
    <submittedName>
        <fullName evidence="1">Uncharacterized protein</fullName>
    </submittedName>
</protein>
<evidence type="ECO:0000313" key="2">
    <source>
        <dbReference type="Proteomes" id="UP001177021"/>
    </source>
</evidence>
<dbReference type="EMBL" id="CASHSV030000409">
    <property type="protein sequence ID" value="CAJ2663197.1"/>
    <property type="molecule type" value="Genomic_DNA"/>
</dbReference>
<gene>
    <name evidence="1" type="ORF">MILVUS5_LOCUS28671</name>
</gene>
<accession>A0ACB0L735</accession>
<sequence length="2023" mass="230346">MESFLCDLAKPYVEKLINGAIAEARHVLCFTCTVKEFEEERASLEPERKTIEQLVKDARERNKDIKANVVSWAEEIDKLNQVDTKTKQTCFFGFCPDCIWRYKKGKELTNKVKRIQELKVKGEKLEIGNIELSHRLPGVERYSFKDYISFKTREEKYKELLDALKDDNNYITGLHGMGGTGKTTLARKVGNDLEQSKHFAYVVDTTVSFTPDVKKIQDDIAGPLGLKLEDCNESDRHKKLWSRLTNGDKILVILDDVWDQGPPLDFEAIGIPKQGNHEGCRVLVTSRSKQTFNKMDCDKIKIIALHLLSEEEAWIMFKRYAGIDDSCPKKLIDKGHKIANECKQLPIAISVIASSLKGQFQQNREHELDVTLNSLKKHVSMHGVDDDMVGIYKCLKFSYDNLKKETFKGLFLLCSVFREDEEYSIEVLTRLSIGVGLFGEDCDTYNEARNQVVEAKNKLVDSCLLLEVNKKRLKMHDLVRGAAQWIGNNEIQCVKLFDKKQKSLVENQKNIKHLLCEGKYMDFFNLKFDGSKLVTLIVKVDGEEEDECIKVPNSFNENVIRLRVLYFSGNHIDRSLSLQPTIRSLTNIRSMLFDHVDLGDISILGKLQRLETLDLDRCKVNELPNQITELKKFKLLKLKRCEIRMNNPFEVIERCSSLEELYFGYSFNGFCQEITLPELQRYQIKNPRSLDLVSTRFSKYVMFRGNQKCQFSKGTLKYCMQTANALCLEGIKGEWRNLMPEIVPLEHGMNDLVELHLHGISQLRCLIDTIGSHVSILSNLVVLELENMENLEQLFNGKANLCNLKRITIENCPMLVSILSFLSAQDLPALEAIRIRECDGLQYVFGQSQHVELVSLTELELSELPNFIGIFEECVKGSSSTSKAQIQLDPMRDRDQPHDCSVASESNSYGLNIWERLGKQSKILCNIKEIVLTDFPKMKSVFILSIDLIMQLETLTINNCDELKHIIIDTGYHNIGGNICVNVFPKLKELYVEDCAQLEYIFGHDTSDHQNDMGIQLHLPELSHLHLASLPSLIAMCPKQYRITYPCLKYLRIWKCSQDNTIIKELSGNIDLFLTLETLKVYNSNVEHIFSLNEIDEQQLDLALRSIKLYDLPMMTCLFVGPKNSFSLKNLRRITIERCDKLKIAFSTSILRFLPQLRVLRIVKCKELEHIIEDDLENKNNSTTCFPKLEQLAVRNCNKLKFVFSTSMLRVLPMLLYLTIEECKELEHIIEDDLENKNNSTTCFPMLEQLAVRNCNKLKFVFSTSMLRVLPLLFYLRIEECKELEHIIEDDLENKNNSTTCFPMLEKLDVRNCNKLKFVFSTSMLRVLPMLLYLIIVECKELEHIIEDDLENKNNSTTCFPKLQVLLIIKCNKLKFVFPFSVCKELPELTFLMITEANELEKIFKSEDDQKVDIPNLNVLVFDMLPSLCCAQGNQFQAVKNRFVRDCHQLKLTSASTTNTFIEIEKLCLKTSIGFILYKKVKDLFKQPQSAESTKDFDTESKLASVEIVENAGIEQLPSAKITEDFELPVDQGDPSQKVEDLAILPTNSKIQMKQIPETEHEIVENVPDLAILPTKSGELQNEQSLGETDTTIQSSQLEGSTSEKTAVATVSSISRTKNEPPMQVVTSKQKGIEIEGTSKTNNDQVSLNGNALMKVNSYVEEQFSKDDEIIVSKSEPSPSITSPAASKGDPSKKFEDLAILPTNSKIQMKQTPKAEHEFVKNVMDLAILPTNSEELLNEQSLVETDTIIKPSQLDGSTSEKTPVATMSTISGTKNEPPIQVVASKQKGLQGIEVEIEGVSKTNNDQVSPNGDAFMKVNSNVEEQFSKDDKIIVSKCKPSSPSITSAIASQGDPFLIKRELEELVSKNHLDYENLSLLTDFLVENPSVRLKDTSLRYRYKGCAYNLLAELLKFLETHSLLEVSSSCHSEFVELLQDARNFAFDKEWLDGVERRALFPEIQVSPDALEKLLDSKKRVTKDVEDLRLKIDILSQVAEDLKHQLTSSQAVLENIIQQEAVLSAPIGY</sequence>
<comment type="caution">
    <text evidence="1">The sequence shown here is derived from an EMBL/GenBank/DDBJ whole genome shotgun (WGS) entry which is preliminary data.</text>
</comment>
<name>A0ACB0L735_TRIPR</name>
<reference evidence="1" key="1">
    <citation type="submission" date="2023-10" db="EMBL/GenBank/DDBJ databases">
        <authorList>
            <person name="Rodriguez Cubillos JULIANA M."/>
            <person name="De Vega J."/>
        </authorList>
    </citation>
    <scope>NUCLEOTIDE SEQUENCE</scope>
</reference>
<organism evidence="1 2">
    <name type="scientific">Trifolium pratense</name>
    <name type="common">Red clover</name>
    <dbReference type="NCBI Taxonomy" id="57577"/>
    <lineage>
        <taxon>Eukaryota</taxon>
        <taxon>Viridiplantae</taxon>
        <taxon>Streptophyta</taxon>
        <taxon>Embryophyta</taxon>
        <taxon>Tracheophyta</taxon>
        <taxon>Spermatophyta</taxon>
        <taxon>Magnoliopsida</taxon>
        <taxon>eudicotyledons</taxon>
        <taxon>Gunneridae</taxon>
        <taxon>Pentapetalae</taxon>
        <taxon>rosids</taxon>
        <taxon>fabids</taxon>
        <taxon>Fabales</taxon>
        <taxon>Fabaceae</taxon>
        <taxon>Papilionoideae</taxon>
        <taxon>50 kb inversion clade</taxon>
        <taxon>NPAAA clade</taxon>
        <taxon>Hologalegina</taxon>
        <taxon>IRL clade</taxon>
        <taxon>Trifolieae</taxon>
        <taxon>Trifolium</taxon>
    </lineage>
</organism>